<dbReference type="InterPro" id="IPR036412">
    <property type="entry name" value="HAD-like_sf"/>
</dbReference>
<dbReference type="Gene3D" id="3.40.50.1000">
    <property type="entry name" value="HAD superfamily/HAD-like"/>
    <property type="match status" value="1"/>
</dbReference>
<dbReference type="GO" id="GO:0016791">
    <property type="term" value="F:phosphatase activity"/>
    <property type="evidence" value="ECO:0000318"/>
    <property type="project" value="GO_Central"/>
</dbReference>
<accession>D8QRC0</accession>
<evidence type="ECO:0000256" key="6">
    <source>
        <dbReference type="ARBA" id="ARBA00023136"/>
    </source>
</evidence>
<evidence type="ECO:0000256" key="4">
    <source>
        <dbReference type="ARBA" id="ARBA00022692"/>
    </source>
</evidence>
<keyword evidence="6 7" id="KW-0472">Membrane</keyword>
<evidence type="ECO:0000256" key="1">
    <source>
        <dbReference type="ARBA" id="ARBA00004141"/>
    </source>
</evidence>
<comment type="subcellular location">
    <subcellularLocation>
        <location evidence="1">Membrane</location>
        <topology evidence="1">Multi-pass membrane protein</topology>
    </subcellularLocation>
</comment>
<keyword evidence="5 7" id="KW-1133">Transmembrane helix</keyword>
<dbReference type="GO" id="GO:0016020">
    <property type="term" value="C:membrane"/>
    <property type="evidence" value="ECO:0000318"/>
    <property type="project" value="GO_Central"/>
</dbReference>
<evidence type="ECO:0000256" key="3">
    <source>
        <dbReference type="ARBA" id="ARBA00022679"/>
    </source>
</evidence>
<keyword evidence="4 7" id="KW-0812">Transmembrane</keyword>
<dbReference type="PANTHER" id="PTHR15486">
    <property type="entry name" value="ANCIENT UBIQUITOUS PROTEIN"/>
    <property type="match status" value="1"/>
</dbReference>
<evidence type="ECO:0000256" key="7">
    <source>
        <dbReference type="SAM" id="Phobius"/>
    </source>
</evidence>
<proteinExistence type="inferred from homology"/>
<dbReference type="EMBL" id="GL377566">
    <property type="protein sequence ID" value="EFJ37220.1"/>
    <property type="molecule type" value="Genomic_DNA"/>
</dbReference>
<organism evidence="10">
    <name type="scientific">Selaginella moellendorffii</name>
    <name type="common">Spikemoss</name>
    <dbReference type="NCBI Taxonomy" id="88036"/>
    <lineage>
        <taxon>Eukaryota</taxon>
        <taxon>Viridiplantae</taxon>
        <taxon>Streptophyta</taxon>
        <taxon>Embryophyta</taxon>
        <taxon>Tracheophyta</taxon>
        <taxon>Lycopodiopsida</taxon>
        <taxon>Selaginellales</taxon>
        <taxon>Selaginellaceae</taxon>
        <taxon>Selaginella</taxon>
    </lineage>
</organism>
<reference evidence="9 10" key="1">
    <citation type="journal article" date="2011" name="Science">
        <title>The Selaginella genome identifies genetic changes associated with the evolution of vascular plants.</title>
        <authorList>
            <person name="Banks J.A."/>
            <person name="Nishiyama T."/>
            <person name="Hasebe M."/>
            <person name="Bowman J.L."/>
            <person name="Gribskov M."/>
            <person name="dePamphilis C."/>
            <person name="Albert V.A."/>
            <person name="Aono N."/>
            <person name="Aoyama T."/>
            <person name="Ambrose B.A."/>
            <person name="Ashton N.W."/>
            <person name="Axtell M.J."/>
            <person name="Barker E."/>
            <person name="Barker M.S."/>
            <person name="Bennetzen J.L."/>
            <person name="Bonawitz N.D."/>
            <person name="Chapple C."/>
            <person name="Cheng C."/>
            <person name="Correa L.G."/>
            <person name="Dacre M."/>
            <person name="DeBarry J."/>
            <person name="Dreyer I."/>
            <person name="Elias M."/>
            <person name="Engstrom E.M."/>
            <person name="Estelle M."/>
            <person name="Feng L."/>
            <person name="Finet C."/>
            <person name="Floyd S.K."/>
            <person name="Frommer W.B."/>
            <person name="Fujita T."/>
            <person name="Gramzow L."/>
            <person name="Gutensohn M."/>
            <person name="Harholt J."/>
            <person name="Hattori M."/>
            <person name="Heyl A."/>
            <person name="Hirai T."/>
            <person name="Hiwatashi Y."/>
            <person name="Ishikawa M."/>
            <person name="Iwata M."/>
            <person name="Karol K.G."/>
            <person name="Koehler B."/>
            <person name="Kolukisaoglu U."/>
            <person name="Kubo M."/>
            <person name="Kurata T."/>
            <person name="Lalonde S."/>
            <person name="Li K."/>
            <person name="Li Y."/>
            <person name="Litt A."/>
            <person name="Lyons E."/>
            <person name="Manning G."/>
            <person name="Maruyama T."/>
            <person name="Michael T.P."/>
            <person name="Mikami K."/>
            <person name="Miyazaki S."/>
            <person name="Morinaga S."/>
            <person name="Murata T."/>
            <person name="Mueller-Roeber B."/>
            <person name="Nelson D.R."/>
            <person name="Obara M."/>
            <person name="Oguri Y."/>
            <person name="Olmstead R.G."/>
            <person name="Onodera N."/>
            <person name="Petersen B.L."/>
            <person name="Pils B."/>
            <person name="Prigge M."/>
            <person name="Rensing S.A."/>
            <person name="Riano-Pachon D.M."/>
            <person name="Roberts A.W."/>
            <person name="Sato Y."/>
            <person name="Scheller H.V."/>
            <person name="Schulz B."/>
            <person name="Schulz C."/>
            <person name="Shakirov E.V."/>
            <person name="Shibagaki N."/>
            <person name="Shinohara N."/>
            <person name="Shippen D.E."/>
            <person name="Soerensen I."/>
            <person name="Sotooka R."/>
            <person name="Sugimoto N."/>
            <person name="Sugita M."/>
            <person name="Sumikawa N."/>
            <person name="Tanurdzic M."/>
            <person name="Theissen G."/>
            <person name="Ulvskov P."/>
            <person name="Wakazuki S."/>
            <person name="Weng J.K."/>
            <person name="Willats W.W."/>
            <person name="Wipf D."/>
            <person name="Wolf P.G."/>
            <person name="Yang L."/>
            <person name="Zimmer A.D."/>
            <person name="Zhu Q."/>
            <person name="Mitros T."/>
            <person name="Hellsten U."/>
            <person name="Loque D."/>
            <person name="Otillar R."/>
            <person name="Salamov A."/>
            <person name="Schmutz J."/>
            <person name="Shapiro H."/>
            <person name="Lindquist E."/>
            <person name="Lucas S."/>
            <person name="Rokhsar D."/>
            <person name="Grigoriev I.V."/>
        </authorList>
    </citation>
    <scope>NUCLEOTIDE SEQUENCE [LARGE SCALE GENOMIC DNA]</scope>
</reference>
<dbReference type="InterPro" id="IPR023214">
    <property type="entry name" value="HAD_sf"/>
</dbReference>
<dbReference type="GO" id="GO:0090447">
    <property type="term" value="F:glycerol-3-phosphate 2-O-acyltransferase activity"/>
    <property type="evidence" value="ECO:0000318"/>
    <property type="project" value="GO_Central"/>
</dbReference>
<dbReference type="SMART" id="SM00563">
    <property type="entry name" value="PlsC"/>
    <property type="match status" value="1"/>
</dbReference>
<dbReference type="GO" id="GO:0010143">
    <property type="term" value="P:cutin biosynthetic process"/>
    <property type="evidence" value="ECO:0000318"/>
    <property type="project" value="GO_Central"/>
</dbReference>
<feature type="transmembrane region" description="Helical" evidence="7">
    <location>
        <begin position="60"/>
        <end position="79"/>
    </location>
</feature>
<dbReference type="Gene3D" id="1.20.1440.100">
    <property type="entry name" value="SG protein - dephosphorylation function"/>
    <property type="match status" value="1"/>
</dbReference>
<feature type="domain" description="Phospholipid/glycerol acyltransferase" evidence="8">
    <location>
        <begin position="322"/>
        <end position="423"/>
    </location>
</feature>
<sequence>MLHTREPEKKLPLYFDDISRCRTDGREQKIALCSLDGTLITSTYPFAYFMLLAFESGSLARAFMLLAAFPVSLLLRFLVSNEAAMQMLVFITFSGLKASTVEFLSKAVLAKSYFRDMNPRTLSALVSFGKKYMVTAAPRIMVEPFLKEYLGVESVVGTELQVLSNGYCTGLIQSGSLLLSGRRKLEALKNFFETIHVSCPDAGFGSSDSDYPFMSWCKVKALVFLEAYKAIQKSEEIVLPSSAQERIKPLVFHDGRLAVLPTPAMALAIFLWTPLAIVLALLRILVPHTPYSVMLPLAALLGIKLRIKGSFPPKDPAAPGKLLFATSHRTLLDPVVLSGVLGRKVTAVTYSISRLSELLSSIKTVRLSRNRASDSQTMRRLLSSEDVVVCPEGTTCREPYLLRFSPLFAEVSDNIVPVGMYAEMGLFYGTTARGWKWMDPFFFCMNVQPSYTLEFLEALPDERTCGRGKRTSVEVANYVQEELARASGLKPTALTRKDKYQFLTFVQ</sequence>
<dbReference type="Pfam" id="PF23270">
    <property type="entry name" value="HAD_RAM2_N"/>
    <property type="match status" value="1"/>
</dbReference>
<feature type="transmembrane region" description="Helical" evidence="7">
    <location>
        <begin position="264"/>
        <end position="285"/>
    </location>
</feature>
<evidence type="ECO:0000259" key="8">
    <source>
        <dbReference type="SMART" id="SM00563"/>
    </source>
</evidence>
<dbReference type="HOGENOM" id="CLU_028504_1_0_1"/>
<dbReference type="InterPro" id="IPR002123">
    <property type="entry name" value="Plipid/glycerol_acylTrfase"/>
</dbReference>
<evidence type="ECO:0000313" key="9">
    <source>
        <dbReference type="EMBL" id="EFJ37220.1"/>
    </source>
</evidence>
<dbReference type="eggNOG" id="ENOG502QQTS">
    <property type="taxonomic scope" value="Eukaryota"/>
</dbReference>
<name>D8QRC0_SELML</name>
<comment type="similarity">
    <text evidence="2">Belongs to the GPAT/DAPAT family.</text>
</comment>
<gene>
    <name evidence="9" type="ORF">SELMODRAFT_164779</name>
</gene>
<dbReference type="SUPFAM" id="SSF56784">
    <property type="entry name" value="HAD-like"/>
    <property type="match status" value="1"/>
</dbReference>
<dbReference type="SUPFAM" id="SSF69593">
    <property type="entry name" value="Glycerol-3-phosphate (1)-acyltransferase"/>
    <property type="match status" value="1"/>
</dbReference>
<feature type="transmembrane region" description="Helical" evidence="7">
    <location>
        <begin position="30"/>
        <end position="54"/>
    </location>
</feature>
<evidence type="ECO:0000313" key="10">
    <source>
        <dbReference type="Proteomes" id="UP000001514"/>
    </source>
</evidence>
<evidence type="ECO:0000256" key="5">
    <source>
        <dbReference type="ARBA" id="ARBA00022989"/>
    </source>
</evidence>
<dbReference type="KEGG" id="smo:SELMODRAFT_164779"/>
<dbReference type="PANTHER" id="PTHR15486:SF0">
    <property type="entry name" value="GLYCEROL-3-PHOSPHATE ACYLTRANSFERASE 1"/>
    <property type="match status" value="1"/>
</dbReference>
<dbReference type="Pfam" id="PF01553">
    <property type="entry name" value="Acyltransferase"/>
    <property type="match status" value="1"/>
</dbReference>
<keyword evidence="3" id="KW-0808">Transferase</keyword>
<dbReference type="InParanoid" id="D8QRC0"/>
<keyword evidence="10" id="KW-1185">Reference proteome</keyword>
<dbReference type="Gramene" id="EFJ37220">
    <property type="protein sequence ID" value="EFJ37220"/>
    <property type="gene ID" value="SELMODRAFT_164779"/>
</dbReference>
<protein>
    <recommendedName>
        <fullName evidence="8">Phospholipid/glycerol acyltransferase domain-containing protein</fullName>
    </recommendedName>
</protein>
<dbReference type="STRING" id="88036.D8QRC0"/>
<dbReference type="InterPro" id="IPR056462">
    <property type="entry name" value="HAD_RAM2/GPAT1-8"/>
</dbReference>
<dbReference type="AlphaFoldDB" id="D8QRC0"/>
<dbReference type="Proteomes" id="UP000001514">
    <property type="component" value="Unassembled WGS sequence"/>
</dbReference>
<evidence type="ECO:0000256" key="2">
    <source>
        <dbReference type="ARBA" id="ARBA00007937"/>
    </source>
</evidence>